<organism evidence="2 3">
    <name type="scientific">Angiostrongylus cantonensis</name>
    <name type="common">Rat lungworm</name>
    <dbReference type="NCBI Taxonomy" id="6313"/>
    <lineage>
        <taxon>Eukaryota</taxon>
        <taxon>Metazoa</taxon>
        <taxon>Ecdysozoa</taxon>
        <taxon>Nematoda</taxon>
        <taxon>Chromadorea</taxon>
        <taxon>Rhabditida</taxon>
        <taxon>Rhabditina</taxon>
        <taxon>Rhabditomorpha</taxon>
        <taxon>Strongyloidea</taxon>
        <taxon>Metastrongylidae</taxon>
        <taxon>Angiostrongylus</taxon>
    </lineage>
</organism>
<protein>
    <submittedName>
        <fullName evidence="3">SERPIN domain-containing protein</fullName>
    </submittedName>
</protein>
<feature type="chain" id="PRO_5005326737" evidence="1">
    <location>
        <begin position="24"/>
        <end position="207"/>
    </location>
</feature>
<dbReference type="WBParaSite" id="ACAC_0001122701-mRNA-1">
    <property type="protein sequence ID" value="ACAC_0001122701-mRNA-1"/>
    <property type="gene ID" value="ACAC_0001122701"/>
</dbReference>
<keyword evidence="1" id="KW-0732">Signal</keyword>
<accession>A0A0K0DIS4</accession>
<feature type="signal peptide" evidence="1">
    <location>
        <begin position="1"/>
        <end position="23"/>
    </location>
</feature>
<evidence type="ECO:0000256" key="1">
    <source>
        <dbReference type="SAM" id="SignalP"/>
    </source>
</evidence>
<reference evidence="2" key="1">
    <citation type="submission" date="2012-09" db="EMBL/GenBank/DDBJ databases">
        <authorList>
            <person name="Martin A.A."/>
        </authorList>
    </citation>
    <scope>NUCLEOTIDE SEQUENCE</scope>
</reference>
<evidence type="ECO:0000313" key="3">
    <source>
        <dbReference type="WBParaSite" id="ACAC_0001122701-mRNA-1"/>
    </source>
</evidence>
<reference evidence="3" key="2">
    <citation type="submission" date="2017-02" db="UniProtKB">
        <authorList>
            <consortium name="WormBaseParasite"/>
        </authorList>
    </citation>
    <scope>IDENTIFICATION</scope>
</reference>
<name>A0A0K0DIS4_ANGCA</name>
<proteinExistence type="predicted"/>
<sequence>MDFAKFDLIFLLFLMNLLLQAHHVRLGILSAVVTFASNKFTVNDIAEVVHDVVEDRNLNGLIQYSIERIDTEDDDEVLPRYQIVAFPLSAYDDTVFATFTLALHYKLTSLRGNLMEYFSAEYKWSELDHSYSTGNGYFILKGDEVVWHQGKEDDDVVQLLNPVEDNEDTTSLFVETVKPTLFQADKYNVTAGSVVEGLSAVEMQLIR</sequence>
<dbReference type="AlphaFoldDB" id="A0A0K0DIS4"/>
<dbReference type="Proteomes" id="UP000035642">
    <property type="component" value="Unassembled WGS sequence"/>
</dbReference>
<evidence type="ECO:0000313" key="2">
    <source>
        <dbReference type="Proteomes" id="UP000035642"/>
    </source>
</evidence>
<keyword evidence="2" id="KW-1185">Reference proteome</keyword>